<keyword evidence="1" id="KW-0812">Transmembrane</keyword>
<gene>
    <name evidence="2" type="ORF">TorRG33x02_062520</name>
</gene>
<reference evidence="3" key="1">
    <citation type="submission" date="2016-06" db="EMBL/GenBank/DDBJ databases">
        <title>Parallel loss of symbiosis genes in relatives of nitrogen-fixing non-legume Parasponia.</title>
        <authorList>
            <person name="Van Velzen R."/>
            <person name="Holmer R."/>
            <person name="Bu F."/>
            <person name="Rutten L."/>
            <person name="Van Zeijl A."/>
            <person name="Liu W."/>
            <person name="Santuari L."/>
            <person name="Cao Q."/>
            <person name="Sharma T."/>
            <person name="Shen D."/>
            <person name="Roswanjaya Y."/>
            <person name="Wardhani T."/>
            <person name="Kalhor M.S."/>
            <person name="Jansen J."/>
            <person name="Van den Hoogen J."/>
            <person name="Gungor B."/>
            <person name="Hartog M."/>
            <person name="Hontelez J."/>
            <person name="Verver J."/>
            <person name="Yang W.-C."/>
            <person name="Schijlen E."/>
            <person name="Repin R."/>
            <person name="Schilthuizen M."/>
            <person name="Schranz E."/>
            <person name="Heidstra R."/>
            <person name="Miyata K."/>
            <person name="Fedorova E."/>
            <person name="Kohlen W."/>
            <person name="Bisseling T."/>
            <person name="Smit S."/>
            <person name="Geurts R."/>
        </authorList>
    </citation>
    <scope>NUCLEOTIDE SEQUENCE [LARGE SCALE GENOMIC DNA]</scope>
    <source>
        <strain evidence="3">cv. RG33-2</strain>
    </source>
</reference>
<keyword evidence="3" id="KW-1185">Reference proteome</keyword>
<proteinExistence type="predicted"/>
<dbReference type="AlphaFoldDB" id="A0A2P5FJH9"/>
<feature type="transmembrane region" description="Helical" evidence="1">
    <location>
        <begin position="7"/>
        <end position="31"/>
    </location>
</feature>
<protein>
    <submittedName>
        <fullName evidence="2">Uncharacterized protein</fullName>
    </submittedName>
</protein>
<evidence type="ECO:0000313" key="2">
    <source>
        <dbReference type="EMBL" id="PON97937.1"/>
    </source>
</evidence>
<accession>A0A2P5FJH9</accession>
<comment type="caution">
    <text evidence="2">The sequence shown here is derived from an EMBL/GenBank/DDBJ whole genome shotgun (WGS) entry which is preliminary data.</text>
</comment>
<dbReference type="EMBL" id="JXTC01000028">
    <property type="protein sequence ID" value="PON97937.1"/>
    <property type="molecule type" value="Genomic_DNA"/>
</dbReference>
<sequence length="120" mass="13720">MRRLEAVALVVHSFLFFFFFFLFSFSFPFLIISHLGVAPTLTPIFCHPLVVDIHLFQLTTPLSFAVKYSSPFDLEFSHLIRSSLPHLLRVLKSYQPPQVSNAATTCINVNADIILCWSRC</sequence>
<keyword evidence="1" id="KW-0472">Membrane</keyword>
<organism evidence="2 3">
    <name type="scientific">Trema orientale</name>
    <name type="common">Charcoal tree</name>
    <name type="synonym">Celtis orientalis</name>
    <dbReference type="NCBI Taxonomy" id="63057"/>
    <lineage>
        <taxon>Eukaryota</taxon>
        <taxon>Viridiplantae</taxon>
        <taxon>Streptophyta</taxon>
        <taxon>Embryophyta</taxon>
        <taxon>Tracheophyta</taxon>
        <taxon>Spermatophyta</taxon>
        <taxon>Magnoliopsida</taxon>
        <taxon>eudicotyledons</taxon>
        <taxon>Gunneridae</taxon>
        <taxon>Pentapetalae</taxon>
        <taxon>rosids</taxon>
        <taxon>fabids</taxon>
        <taxon>Rosales</taxon>
        <taxon>Cannabaceae</taxon>
        <taxon>Trema</taxon>
    </lineage>
</organism>
<keyword evidence="1" id="KW-1133">Transmembrane helix</keyword>
<evidence type="ECO:0000313" key="3">
    <source>
        <dbReference type="Proteomes" id="UP000237000"/>
    </source>
</evidence>
<evidence type="ECO:0000256" key="1">
    <source>
        <dbReference type="SAM" id="Phobius"/>
    </source>
</evidence>
<dbReference type="Proteomes" id="UP000237000">
    <property type="component" value="Unassembled WGS sequence"/>
</dbReference>
<name>A0A2P5FJH9_TREOI</name>
<dbReference type="OrthoDB" id="10349237at2759"/>
<dbReference type="InParanoid" id="A0A2P5FJH9"/>